<evidence type="ECO:0000313" key="1">
    <source>
        <dbReference type="EMBL" id="QTG14652.1"/>
    </source>
</evidence>
<dbReference type="AlphaFoldDB" id="A0AAJ4TB93"/>
<dbReference type="RefSeq" id="WP_111796541.1">
    <property type="nucleotide sequence ID" value="NZ_CP049217.1"/>
</dbReference>
<reference evidence="1" key="1">
    <citation type="submission" date="2020-02" db="EMBL/GenBank/DDBJ databases">
        <title>Unexpected conservation and global transmission of agrobacterial virulence plasmids.</title>
        <authorList>
            <person name="Weisberg A.J."/>
            <person name="Davis E.W. II"/>
            <person name="Tabima J.R."/>
            <person name="Belcher M.S."/>
            <person name="Miller M."/>
            <person name="Kuo C.-H."/>
            <person name="Loper J.E."/>
            <person name="Grunwald N.J."/>
            <person name="Putnam M.L."/>
            <person name="Chang J.H."/>
        </authorList>
    </citation>
    <scope>NUCLEOTIDE SEQUENCE</scope>
    <source>
        <strain evidence="1">Q15/94</strain>
    </source>
</reference>
<organism evidence="1 2">
    <name type="scientific">Agrobacterium tumefaciens</name>
    <dbReference type="NCBI Taxonomy" id="358"/>
    <lineage>
        <taxon>Bacteria</taxon>
        <taxon>Pseudomonadati</taxon>
        <taxon>Pseudomonadota</taxon>
        <taxon>Alphaproteobacteria</taxon>
        <taxon>Hyphomicrobiales</taxon>
        <taxon>Rhizobiaceae</taxon>
        <taxon>Rhizobium/Agrobacterium group</taxon>
        <taxon>Agrobacterium</taxon>
        <taxon>Agrobacterium tumefaciens complex</taxon>
    </lineage>
</organism>
<sequence>MGDDLRQVLTILHEAGGEGVPSYEIGWEACMTPAINVALNMGYMRYREHSGERYFYLTPAGYQKIGIVPLSAWTYLASLLKKIVGLGRR</sequence>
<dbReference type="Proteomes" id="UP000663946">
    <property type="component" value="Chromosome 2"/>
</dbReference>
<accession>A0AAJ4TB93</accession>
<gene>
    <name evidence="1" type="ORF">G6M86_15175</name>
</gene>
<name>A0AAJ4TB93_AGRTU</name>
<protein>
    <submittedName>
        <fullName evidence="1">Uncharacterized protein</fullName>
    </submittedName>
</protein>
<evidence type="ECO:0000313" key="2">
    <source>
        <dbReference type="Proteomes" id="UP000663946"/>
    </source>
</evidence>
<proteinExistence type="predicted"/>
<dbReference type="EMBL" id="CP049217">
    <property type="protein sequence ID" value="QTG14652.1"/>
    <property type="molecule type" value="Genomic_DNA"/>
</dbReference>